<dbReference type="EMBL" id="JAAQHG020000002">
    <property type="protein sequence ID" value="KAL1590696.1"/>
    <property type="molecule type" value="Genomic_DNA"/>
</dbReference>
<name>A0AB34L3Z4_9PEZI</name>
<comment type="subcellular location">
    <subcellularLocation>
        <location evidence="1">Membrane</location>
        <topology evidence="1">Multi-pass membrane protein</topology>
    </subcellularLocation>
</comment>
<feature type="transmembrane region" description="Helical" evidence="5">
    <location>
        <begin position="465"/>
        <end position="488"/>
    </location>
</feature>
<protein>
    <submittedName>
        <fullName evidence="6">Uncharacterized protein</fullName>
    </submittedName>
</protein>
<keyword evidence="7" id="KW-1185">Reference proteome</keyword>
<dbReference type="RefSeq" id="XP_069233801.1">
    <property type="nucleotide sequence ID" value="XM_069369336.1"/>
</dbReference>
<keyword evidence="3 5" id="KW-1133">Transmembrane helix</keyword>
<gene>
    <name evidence="6" type="ORF">WHR41_00730</name>
</gene>
<dbReference type="InterPro" id="IPR011701">
    <property type="entry name" value="MFS"/>
</dbReference>
<feature type="transmembrane region" description="Helical" evidence="5">
    <location>
        <begin position="304"/>
        <end position="325"/>
    </location>
</feature>
<dbReference type="GeneID" id="96002174"/>
<keyword evidence="2 5" id="KW-0812">Transmembrane</keyword>
<evidence type="ECO:0000256" key="4">
    <source>
        <dbReference type="ARBA" id="ARBA00023136"/>
    </source>
</evidence>
<feature type="transmembrane region" description="Helical" evidence="5">
    <location>
        <begin position="42"/>
        <end position="67"/>
    </location>
</feature>
<organism evidence="6 7">
    <name type="scientific">Cladosporium halotolerans</name>
    <dbReference type="NCBI Taxonomy" id="1052096"/>
    <lineage>
        <taxon>Eukaryota</taxon>
        <taxon>Fungi</taxon>
        <taxon>Dikarya</taxon>
        <taxon>Ascomycota</taxon>
        <taxon>Pezizomycotina</taxon>
        <taxon>Dothideomycetes</taxon>
        <taxon>Dothideomycetidae</taxon>
        <taxon>Cladosporiales</taxon>
        <taxon>Cladosporiaceae</taxon>
        <taxon>Cladosporium</taxon>
    </lineage>
</organism>
<dbReference type="InterPro" id="IPR036259">
    <property type="entry name" value="MFS_trans_sf"/>
</dbReference>
<feature type="transmembrane region" description="Helical" evidence="5">
    <location>
        <begin position="265"/>
        <end position="284"/>
    </location>
</feature>
<proteinExistence type="predicted"/>
<evidence type="ECO:0000256" key="2">
    <source>
        <dbReference type="ARBA" id="ARBA00022692"/>
    </source>
</evidence>
<dbReference type="GO" id="GO:0005886">
    <property type="term" value="C:plasma membrane"/>
    <property type="evidence" value="ECO:0007669"/>
    <property type="project" value="TreeGrafter"/>
</dbReference>
<feature type="transmembrane region" description="Helical" evidence="5">
    <location>
        <begin position="363"/>
        <end position="387"/>
    </location>
</feature>
<evidence type="ECO:0000256" key="1">
    <source>
        <dbReference type="ARBA" id="ARBA00004141"/>
    </source>
</evidence>
<feature type="transmembrane region" description="Helical" evidence="5">
    <location>
        <begin position="154"/>
        <end position="173"/>
    </location>
</feature>
<comment type="caution">
    <text evidence="6">The sequence shown here is derived from an EMBL/GenBank/DDBJ whole genome shotgun (WGS) entry which is preliminary data.</text>
</comment>
<dbReference type="AlphaFoldDB" id="A0AB34L3Z4"/>
<feature type="transmembrane region" description="Helical" evidence="5">
    <location>
        <begin position="194"/>
        <end position="213"/>
    </location>
</feature>
<reference evidence="6 7" key="1">
    <citation type="journal article" date="2020" name="Microbiol. Resour. Announc.">
        <title>Draft Genome Sequence of a Cladosporium Species Isolated from the Mesophotic Ascidian Didemnum maculosum.</title>
        <authorList>
            <person name="Gioti A."/>
            <person name="Siaperas R."/>
            <person name="Nikolaivits E."/>
            <person name="Le Goff G."/>
            <person name="Ouazzani J."/>
            <person name="Kotoulas G."/>
            <person name="Topakas E."/>
        </authorList>
    </citation>
    <scope>NUCLEOTIDE SEQUENCE [LARGE SCALE GENOMIC DNA]</scope>
    <source>
        <strain evidence="6 7">TM138-S3</strain>
    </source>
</reference>
<dbReference type="PANTHER" id="PTHR23501:SF189">
    <property type="entry name" value="DRUG TRANSPORTER, PUTATIVE (AFU_ORTHOLOGUE AFUA_4G03920)-RELATED"/>
    <property type="match status" value="1"/>
</dbReference>
<feature type="transmembrane region" description="Helical" evidence="5">
    <location>
        <begin position="113"/>
        <end position="134"/>
    </location>
</feature>
<evidence type="ECO:0000313" key="7">
    <source>
        <dbReference type="Proteomes" id="UP000803884"/>
    </source>
</evidence>
<feature type="transmembrane region" description="Helical" evidence="5">
    <location>
        <begin position="87"/>
        <end position="106"/>
    </location>
</feature>
<dbReference type="GO" id="GO:0022857">
    <property type="term" value="F:transmembrane transporter activity"/>
    <property type="evidence" value="ECO:0007669"/>
    <property type="project" value="InterPro"/>
</dbReference>
<evidence type="ECO:0000313" key="6">
    <source>
        <dbReference type="EMBL" id="KAL1590696.1"/>
    </source>
</evidence>
<sequence>MASTDISLEHASSPPPTLRRVWTAHIPPVKSQYKPLKTSTELYCALFALQFSNMMCFIDSMAAPPMMSTLSKALNCGYLSDQLGRRYMLLTSYTSLIGIAIATGFVQRDVELFIVRGLNGLVSGAIGTLVSAALSDYTPLGTRGKYQGLQGITILGIEAPFAVISLVSTYLWCPATIPPPTRQELLAILKTIDYAGIVTFCAAVVSGLIVASQAGRQWPVNDPRIIALLALCGISSLAFLALGLKYRRIRPVIPFRIFRNATVSIVLLQQFLMGAVYWAFLYFIPSYLQIAHGMNPLRAAAHMLPWLLPHGVWMTLSGLVMTWRWPLRWPARKKQVSYGPMMWLGYACLALACAGIACARDVAGLVGLEVVFALGTGAVFQNSVAVLQSHTEQDETAVVLGVRSMVRGVGGSIGSAVGTVIIGAVLGEYLPERWKGLKSSAFSKPPFARMTADEARLTVGSFEHAIAWVFVACAGAMVLSFALCVFIADHGLERPDIKEKERRMSAEHM</sequence>
<accession>A0AB34L3Z4</accession>
<evidence type="ECO:0000256" key="5">
    <source>
        <dbReference type="SAM" id="Phobius"/>
    </source>
</evidence>
<dbReference type="Gene3D" id="1.20.1250.20">
    <property type="entry name" value="MFS general substrate transporter like domains"/>
    <property type="match status" value="2"/>
</dbReference>
<dbReference type="Pfam" id="PF07690">
    <property type="entry name" value="MFS_1"/>
    <property type="match status" value="1"/>
</dbReference>
<dbReference type="Proteomes" id="UP000803884">
    <property type="component" value="Unassembled WGS sequence"/>
</dbReference>
<dbReference type="SUPFAM" id="SSF103473">
    <property type="entry name" value="MFS general substrate transporter"/>
    <property type="match status" value="1"/>
</dbReference>
<feature type="transmembrane region" description="Helical" evidence="5">
    <location>
        <begin position="408"/>
        <end position="430"/>
    </location>
</feature>
<keyword evidence="4 5" id="KW-0472">Membrane</keyword>
<dbReference type="PANTHER" id="PTHR23501">
    <property type="entry name" value="MAJOR FACILITATOR SUPERFAMILY"/>
    <property type="match status" value="1"/>
</dbReference>
<feature type="transmembrane region" description="Helical" evidence="5">
    <location>
        <begin position="225"/>
        <end position="244"/>
    </location>
</feature>
<feature type="transmembrane region" description="Helical" evidence="5">
    <location>
        <begin position="337"/>
        <end position="357"/>
    </location>
</feature>
<evidence type="ECO:0000256" key="3">
    <source>
        <dbReference type="ARBA" id="ARBA00022989"/>
    </source>
</evidence>